<dbReference type="AlphaFoldDB" id="A0A250FV97"/>
<dbReference type="CDD" id="cd03354">
    <property type="entry name" value="LbH_SAT"/>
    <property type="match status" value="1"/>
</dbReference>
<dbReference type="KEGG" id="csto:CGC58_04825"/>
<dbReference type="InterPro" id="IPR018357">
    <property type="entry name" value="Hexapep_transf_CS"/>
</dbReference>
<dbReference type="InterPro" id="IPR001451">
    <property type="entry name" value="Hexapep"/>
</dbReference>
<evidence type="ECO:0000313" key="6">
    <source>
        <dbReference type="Proteomes" id="UP000217348"/>
    </source>
</evidence>
<dbReference type="Pfam" id="PF00132">
    <property type="entry name" value="Hexapep"/>
    <property type="match status" value="1"/>
</dbReference>
<dbReference type="PROSITE" id="PS00101">
    <property type="entry name" value="HEXAPEP_TRANSFERASES"/>
    <property type="match status" value="1"/>
</dbReference>
<keyword evidence="3" id="KW-0677">Repeat</keyword>
<dbReference type="Gene3D" id="2.160.10.10">
    <property type="entry name" value="Hexapeptide repeat proteins"/>
    <property type="match status" value="1"/>
</dbReference>
<evidence type="ECO:0000256" key="2">
    <source>
        <dbReference type="ARBA" id="ARBA00022679"/>
    </source>
</evidence>
<reference evidence="6" key="1">
    <citation type="submission" date="2017-06" db="EMBL/GenBank/DDBJ databases">
        <title>Capnocytophaga spp. assemblies.</title>
        <authorList>
            <person name="Gulvik C.A."/>
        </authorList>
    </citation>
    <scope>NUCLEOTIDE SEQUENCE [LARGE SCALE GENOMIC DNA]</scope>
    <source>
        <strain evidence="6">H2177</strain>
    </source>
</reference>
<accession>A0A250FV97</accession>
<evidence type="ECO:0000256" key="4">
    <source>
        <dbReference type="ARBA" id="ARBA00023315"/>
    </source>
</evidence>
<dbReference type="PIRSF" id="PIRSF000441">
    <property type="entry name" value="CysE"/>
    <property type="match status" value="1"/>
</dbReference>
<keyword evidence="2 5" id="KW-0808">Transferase</keyword>
<dbReference type="EMBL" id="CP022387">
    <property type="protein sequence ID" value="ATA89099.1"/>
    <property type="molecule type" value="Genomic_DNA"/>
</dbReference>
<evidence type="ECO:0000313" key="5">
    <source>
        <dbReference type="EMBL" id="ATA89099.1"/>
    </source>
</evidence>
<comment type="similarity">
    <text evidence="1">Belongs to the transferase hexapeptide repeat family.</text>
</comment>
<keyword evidence="4" id="KW-0012">Acyltransferase</keyword>
<dbReference type="InterPro" id="IPR005881">
    <property type="entry name" value="Ser_O-AcTrfase"/>
</dbReference>
<dbReference type="InterPro" id="IPR045304">
    <property type="entry name" value="LbH_SAT"/>
</dbReference>
<evidence type="ECO:0000256" key="3">
    <source>
        <dbReference type="ARBA" id="ARBA00022737"/>
    </source>
</evidence>
<proteinExistence type="inferred from homology"/>
<dbReference type="GO" id="GO:0006535">
    <property type="term" value="P:cysteine biosynthetic process from serine"/>
    <property type="evidence" value="ECO:0007669"/>
    <property type="project" value="InterPro"/>
</dbReference>
<dbReference type="Proteomes" id="UP000217348">
    <property type="component" value="Chromosome"/>
</dbReference>
<name>A0A250FV97_9FLAO</name>
<dbReference type="GO" id="GO:0005737">
    <property type="term" value="C:cytoplasm"/>
    <property type="evidence" value="ECO:0007669"/>
    <property type="project" value="InterPro"/>
</dbReference>
<dbReference type="GO" id="GO:0009001">
    <property type="term" value="F:serine O-acetyltransferase activity"/>
    <property type="evidence" value="ECO:0007669"/>
    <property type="project" value="InterPro"/>
</dbReference>
<dbReference type="SUPFAM" id="SSF51161">
    <property type="entry name" value="Trimeric LpxA-like enzymes"/>
    <property type="match status" value="1"/>
</dbReference>
<gene>
    <name evidence="5" type="ORF">CGC58_04825</name>
</gene>
<sequence>MSIFRLIREEKSSLMKIFRLMEYLKAKRIPVLPGFFMRYIRVVYSCDLPVSLKLGKGVVLKHNGLGVVIHPDAIIGENTLIYQNVSIAGRNNRGVPTIGKNVFIGCGACVLGGVTIGDNVSIGANSVVINDIPDNAVVVGIPGKVVKINE</sequence>
<dbReference type="InterPro" id="IPR011004">
    <property type="entry name" value="Trimer_LpxA-like_sf"/>
</dbReference>
<dbReference type="OrthoDB" id="9801456at2"/>
<organism evidence="5 6">
    <name type="scientific">Capnocytophaga stomatis</name>
    <dbReference type="NCBI Taxonomy" id="1848904"/>
    <lineage>
        <taxon>Bacteria</taxon>
        <taxon>Pseudomonadati</taxon>
        <taxon>Bacteroidota</taxon>
        <taxon>Flavobacteriia</taxon>
        <taxon>Flavobacteriales</taxon>
        <taxon>Flavobacteriaceae</taxon>
        <taxon>Capnocytophaga</taxon>
    </lineage>
</organism>
<dbReference type="PANTHER" id="PTHR42811">
    <property type="entry name" value="SERINE ACETYLTRANSFERASE"/>
    <property type="match status" value="1"/>
</dbReference>
<evidence type="ECO:0000256" key="1">
    <source>
        <dbReference type="ARBA" id="ARBA00007274"/>
    </source>
</evidence>
<protein>
    <submittedName>
        <fullName evidence="5">Serine acetyltransferase</fullName>
    </submittedName>
</protein>